<gene>
    <name evidence="3" type="ORF">APAC_2345</name>
</gene>
<dbReference type="OrthoDB" id="9830261at2"/>
<evidence type="ECO:0000256" key="2">
    <source>
        <dbReference type="SAM" id="SignalP"/>
    </source>
</evidence>
<evidence type="ECO:0000313" key="3">
    <source>
        <dbReference type="EMBL" id="QEP35405.1"/>
    </source>
</evidence>
<organism evidence="3 4">
    <name type="scientific">Malaciobacter pacificus</name>
    <dbReference type="NCBI Taxonomy" id="1080223"/>
    <lineage>
        <taxon>Bacteria</taxon>
        <taxon>Pseudomonadati</taxon>
        <taxon>Campylobacterota</taxon>
        <taxon>Epsilonproteobacteria</taxon>
        <taxon>Campylobacterales</taxon>
        <taxon>Arcobacteraceae</taxon>
        <taxon>Malaciobacter</taxon>
    </lineage>
</organism>
<proteinExistence type="predicted"/>
<keyword evidence="4" id="KW-1185">Reference proteome</keyword>
<accession>A0A5C2HCV7</accession>
<dbReference type="EMBL" id="CP035928">
    <property type="protein sequence ID" value="QEP35405.1"/>
    <property type="molecule type" value="Genomic_DNA"/>
</dbReference>
<dbReference type="RefSeq" id="WP_130234300.1">
    <property type="nucleotide sequence ID" value="NZ_BMEF01000009.1"/>
</dbReference>
<feature type="compositionally biased region" description="Low complexity" evidence="1">
    <location>
        <begin position="252"/>
        <end position="262"/>
    </location>
</feature>
<reference evidence="4" key="2">
    <citation type="submission" date="2019-09" db="EMBL/GenBank/DDBJ databases">
        <title>Complete genome sequencing of four Arcobacter species reveals a diverse suite of mobile elements.</title>
        <authorList>
            <person name="On S.L.W."/>
            <person name="Miller W.G."/>
            <person name="Biggs P."/>
            <person name="Cornelius A."/>
            <person name="Vandamme P."/>
        </authorList>
    </citation>
    <scope>NUCLEOTIDE SEQUENCE [LARGE SCALE GENOMIC DNA]</scope>
    <source>
        <strain evidence="4">LMG 26638</strain>
    </source>
</reference>
<dbReference type="AlphaFoldDB" id="A0A5C2HCV7"/>
<dbReference type="Proteomes" id="UP000322726">
    <property type="component" value="Chromosome"/>
</dbReference>
<reference evidence="3 4" key="3">
    <citation type="submission" date="2019-09" db="EMBL/GenBank/DDBJ databases">
        <title>Taxonomic note: a critical rebuttal of the proposed division of the genus Arcobacter into six genera, emended descriptions of Arcobacter anaerophilus and the genus Arcobacter, and an assessment of genus-level boundaries for Epsilonproteobacteria using in silico genomic comparator tools.</title>
        <authorList>
            <person name="On S.L.W."/>
            <person name="Miller W.G."/>
            <person name="Biggs P."/>
            <person name="Cornelius A."/>
            <person name="Vandamme P."/>
        </authorList>
    </citation>
    <scope>NUCLEOTIDE SEQUENCE [LARGE SCALE GENOMIC DNA]</scope>
    <source>
        <strain evidence="3 4">LMG 26638</strain>
    </source>
</reference>
<evidence type="ECO:0000256" key="1">
    <source>
        <dbReference type="SAM" id="MobiDB-lite"/>
    </source>
</evidence>
<feature type="region of interest" description="Disordered" evidence="1">
    <location>
        <begin position="234"/>
        <end position="267"/>
    </location>
</feature>
<feature type="chain" id="PRO_5043725141" evidence="2">
    <location>
        <begin position="22"/>
        <end position="283"/>
    </location>
</feature>
<evidence type="ECO:0000313" key="4">
    <source>
        <dbReference type="Proteomes" id="UP000322726"/>
    </source>
</evidence>
<protein>
    <submittedName>
        <fullName evidence="3">Uncharacterized protein</fullName>
    </submittedName>
</protein>
<feature type="signal peptide" evidence="2">
    <location>
        <begin position="1"/>
        <end position="21"/>
    </location>
</feature>
<dbReference type="KEGG" id="apai:APAC_2345"/>
<name>A0A5C2HCV7_9BACT</name>
<sequence>MKKYLKTLLTFGLLFSSTAYANAFDPASVPCAMDAKDYKKMYIGSKGDYEWKKGLNQITKSTGYFDTKKLTPKGKNSCEVKLTQHQCLTMFLDENWEKKFGTSNPEFSCVNLRTGQTVPTGEIAYKNKVAERMIKMRCPNENGISKCSNDSNSKRGNDFTSMLKKNKWEMESVCAGYIREPRFFKEGKVGDTALCALTNQKGEALYKVLIPMEYSYNAPLKKIDGKTITFKPASGQATSIGSVPSPKEAMENTTQNNSSSSNPMDKIEEIKAVGDSLKKAFSF</sequence>
<keyword evidence="2" id="KW-0732">Signal</keyword>
<reference evidence="3 4" key="1">
    <citation type="submission" date="2019-09" db="EMBL/GenBank/DDBJ databases">
        <title>Complete genome sequencing of four Arcobacter species reveals a diverse suite of mobile elements.</title>
        <authorList>
            <person name="Miller W.G."/>
            <person name="Yee E."/>
            <person name="Bono J.L."/>
        </authorList>
    </citation>
    <scope>NUCLEOTIDE SEQUENCE [LARGE SCALE GENOMIC DNA]</scope>
    <source>
        <strain evidence="3 4">LMG 26638</strain>
    </source>
</reference>